<geneLocation type="mitochondrion" evidence="2"/>
<keyword evidence="2" id="KW-0378">Hydrolase</keyword>
<dbReference type="Gene3D" id="3.10.28.10">
    <property type="entry name" value="Homing endonucleases"/>
    <property type="match status" value="2"/>
</dbReference>
<dbReference type="PANTHER" id="PTHR37520">
    <property type="entry name" value="INTRON-ENCODED DNA ENDONUCLEASE AI2A-RELATED"/>
    <property type="match status" value="1"/>
</dbReference>
<feature type="domain" description="Homing endonuclease LAGLIDADG" evidence="1">
    <location>
        <begin position="17"/>
        <end position="85"/>
    </location>
</feature>
<accession>A0A455RFF9</accession>
<proteinExistence type="predicted"/>
<evidence type="ECO:0000259" key="1">
    <source>
        <dbReference type="Pfam" id="PF00961"/>
    </source>
</evidence>
<dbReference type="GO" id="GO:0004519">
    <property type="term" value="F:endonuclease activity"/>
    <property type="evidence" value="ECO:0007669"/>
    <property type="project" value="UniProtKB-KW"/>
</dbReference>
<evidence type="ECO:0000313" key="2">
    <source>
        <dbReference type="EMBL" id="BBH42913.1"/>
    </source>
</evidence>
<dbReference type="InterPro" id="IPR027434">
    <property type="entry name" value="Homing_endonucl"/>
</dbReference>
<dbReference type="AlphaFoldDB" id="A0A455RFF9"/>
<keyword evidence="2" id="KW-0496">Mitochondrion</keyword>
<reference evidence="2" key="1">
    <citation type="journal article" date="2019" name="Sci. Rep.">
        <title>Horizontally-acquired genetic elements in the mitochondrial genome of a centrohelid Marophrys sp. SRT127.</title>
        <authorList>
            <person name="Nishimura Y."/>
            <person name="Shiratori T."/>
            <person name="Ishida K."/>
            <person name="Hashimoto T."/>
            <person name="Ohkuma M."/>
            <person name="Inagaki Y."/>
        </authorList>
    </citation>
    <scope>NUCLEOTIDE SEQUENCE</scope>
    <source>
        <strain evidence="2">SRT127</strain>
    </source>
</reference>
<dbReference type="InterPro" id="IPR004860">
    <property type="entry name" value="LAGLIDADG_dom"/>
</dbReference>
<dbReference type="Pfam" id="PF00961">
    <property type="entry name" value="LAGLIDADG_1"/>
    <property type="match status" value="1"/>
</dbReference>
<dbReference type="EMBL" id="AP019310">
    <property type="protein sequence ID" value="BBH42913.1"/>
    <property type="molecule type" value="Genomic_DNA"/>
</dbReference>
<keyword evidence="2" id="KW-0255">Endonuclease</keyword>
<dbReference type="PANTHER" id="PTHR37520:SF1">
    <property type="entry name" value="INTRON-ENCODED DNA ENDONUCLEASE AI2A-RELATED"/>
    <property type="match status" value="1"/>
</dbReference>
<dbReference type="SUPFAM" id="SSF55608">
    <property type="entry name" value="Homing endonucleases"/>
    <property type="match status" value="2"/>
</dbReference>
<protein>
    <submittedName>
        <fullName evidence="2">LAGLIDADG homing endonuclease</fullName>
    </submittedName>
</protein>
<keyword evidence="2" id="KW-0540">Nuclease</keyword>
<organism evidence="2">
    <name type="scientific">Marophrys sp. SRT127</name>
    <dbReference type="NCBI Taxonomy" id="2488311"/>
    <lineage>
        <taxon>Eukaryota</taxon>
        <taxon>Haptista</taxon>
        <taxon>Centroplasthelida</taxon>
        <taxon>Panacanthocystida</taxon>
        <taxon>Acanthocystida</taxon>
        <taxon>Marophrys</taxon>
    </lineage>
</organism>
<name>A0A455RFF9_9EUKA</name>
<sequence length="269" mass="31430">MTPQTAPEKHIWIQWFAGFMDGDGCILVYKDHVSMEITTALEDESVLYEIKKYYGGSVRARSNAKAVRWRSRKKDVVVRILHEINGLLQNTIRRAQFKAACVFYGIDAKPCVDLTALSPSYYAGLFDADGTIVLSISIKDKTLHNLKGNYGKAERLLGSRGANQVGIKFTNKYKQNVEIFQKYFKFGYLCHEQHAMHPKWNWFVEKASVHAFINILQSYPLKSTQKRRRLHLLKKYFELKDIKAHLAEKHTKSWHEWKRFCYTWYGLEI</sequence>